<dbReference type="EMBL" id="JACHEO010000009">
    <property type="protein sequence ID" value="MBB5348178.1"/>
    <property type="molecule type" value="Genomic_DNA"/>
</dbReference>
<reference evidence="1 2" key="1">
    <citation type="submission" date="2020-08" db="EMBL/GenBank/DDBJ databases">
        <title>Genomic Encyclopedia of Type Strains, Phase IV (KMG-IV): sequencing the most valuable type-strain genomes for metagenomic binning, comparative biology and taxonomic classification.</title>
        <authorList>
            <person name="Goeker M."/>
        </authorList>
    </citation>
    <scope>NUCLEOTIDE SEQUENCE [LARGE SCALE GENOMIC DNA]</scope>
    <source>
        <strain evidence="1 2">DSM 28570</strain>
    </source>
</reference>
<organism evidence="1 2">
    <name type="scientific">Desulfoprunum benzoelyticum</name>
    <dbReference type="NCBI Taxonomy" id="1506996"/>
    <lineage>
        <taxon>Bacteria</taxon>
        <taxon>Pseudomonadati</taxon>
        <taxon>Thermodesulfobacteriota</taxon>
        <taxon>Desulfobulbia</taxon>
        <taxon>Desulfobulbales</taxon>
        <taxon>Desulfobulbaceae</taxon>
        <taxon>Desulfoprunum</taxon>
    </lineage>
</organism>
<comment type="caution">
    <text evidence="1">The sequence shown here is derived from an EMBL/GenBank/DDBJ whole genome shotgun (WGS) entry which is preliminary data.</text>
</comment>
<evidence type="ECO:0000313" key="1">
    <source>
        <dbReference type="EMBL" id="MBB5348178.1"/>
    </source>
</evidence>
<evidence type="ECO:0000313" key="2">
    <source>
        <dbReference type="Proteomes" id="UP000539642"/>
    </source>
</evidence>
<keyword evidence="2" id="KW-1185">Reference proteome</keyword>
<protein>
    <recommendedName>
        <fullName evidence="3">Lipoprotein</fullName>
    </recommendedName>
</protein>
<dbReference type="InterPro" id="IPR021747">
    <property type="entry name" value="DUF3313"/>
</dbReference>
<dbReference type="AlphaFoldDB" id="A0A840UZV6"/>
<name>A0A840UZV6_9BACT</name>
<dbReference type="Proteomes" id="UP000539642">
    <property type="component" value="Unassembled WGS sequence"/>
</dbReference>
<sequence>MNNMQSVSKLLVILLTGFVLCGCAAMAKVEHSGFLQDLPQFQPGPSDGMDQIYITPGADLRKYNRVMLDEVQFFLKQDAATQGLHASELNELADTFHRAIFEALGTAYPLVTEPGTDVLRIRVAITDIVTSNPAVSGITTVLPVGLAVSVGKKAVGGSYSGVGGASMEVEIRDSMANERLAAAIDTFNGSKMSGFSKLGATKDAFEFWAKRLRVTLDKAHGAGN</sequence>
<proteinExistence type="predicted"/>
<evidence type="ECO:0008006" key="3">
    <source>
        <dbReference type="Google" id="ProtNLM"/>
    </source>
</evidence>
<accession>A0A840UZV6</accession>
<gene>
    <name evidence="1" type="ORF">HNQ81_001909</name>
</gene>
<dbReference type="RefSeq" id="WP_240191764.1">
    <property type="nucleotide sequence ID" value="NZ_JACHEO010000009.1"/>
</dbReference>
<dbReference type="Pfam" id="PF11769">
    <property type="entry name" value="DUF3313"/>
    <property type="match status" value="1"/>
</dbReference>